<evidence type="ECO:0000256" key="2">
    <source>
        <dbReference type="ARBA" id="ARBA00022448"/>
    </source>
</evidence>
<sequence length="597" mass="65072">MAFGSFKNVFAAFTRRKAIESTFESPLRRCLVFWDLFLLGVGGSVDVALYIVLGNVARDLCGPSIVISMIIGFFLCFASGLCYAEFGSYVPTSGSDYDYVYSALGELCGFLDGWSILIGSVIATATLAQGAADLLRSLTDSATFNYLDAHATLPDHALLAPNVNIVAAALIILVTIITAMGVQSSVRINDGIVAINLLVIVFIFVTGLVYIDFDHWSGWDNFAPYGVNGILKSLPFTIFFYAGFVSITFSTEEVINPQKILPRSIMASLIGVFICFFCIGTVLTLIIPYNQLSTVSPLSDAFAMVAFKQSKYVIAFGGFCSCFSSVLTACYANSRLTYVMARDGLLVSFLHKVNQQSLVPIQAVLVTGFIATILTAFVDLTILIEVCSILALIPYVTLAITVILLRYKEHGANDVVNINCDDEAQPNSTESHQIASATDNLMNGHPLLSQMNILFGRKAKSTIIIALVVLFLSSAGISLVIRFGISYKLETPLFVALSIIFTIPLLASMVVIYRTPHQILKFPFTIPMFPMLPTVCFAACTFVMFQFSMWAWILFVINTVFGLVIYLGYGIKNSKVNPLNATRAADIELSQNPPLLT</sequence>
<evidence type="ECO:0000313" key="6">
    <source>
        <dbReference type="EMBL" id="CAB4019736.1"/>
    </source>
</evidence>
<evidence type="ECO:0000256" key="5">
    <source>
        <dbReference type="ARBA" id="ARBA00023136"/>
    </source>
</evidence>
<gene>
    <name evidence="6" type="ORF">PACLA_8A060670</name>
</gene>
<dbReference type="GO" id="GO:0005886">
    <property type="term" value="C:plasma membrane"/>
    <property type="evidence" value="ECO:0007669"/>
    <property type="project" value="TreeGrafter"/>
</dbReference>
<keyword evidence="7" id="KW-1185">Reference proteome</keyword>
<name>A0A7D9IVI7_PARCT</name>
<dbReference type="EMBL" id="CACRXK020010605">
    <property type="protein sequence ID" value="CAB4019736.1"/>
    <property type="molecule type" value="Genomic_DNA"/>
</dbReference>
<dbReference type="InterPro" id="IPR002293">
    <property type="entry name" value="AA/rel_permease1"/>
</dbReference>
<evidence type="ECO:0000256" key="3">
    <source>
        <dbReference type="ARBA" id="ARBA00022692"/>
    </source>
</evidence>
<dbReference type="Pfam" id="PF13520">
    <property type="entry name" value="AA_permease_2"/>
    <property type="match status" value="1"/>
</dbReference>
<keyword evidence="4" id="KW-1133">Transmembrane helix</keyword>
<organism evidence="6 7">
    <name type="scientific">Paramuricea clavata</name>
    <name type="common">Red gorgonian</name>
    <name type="synonym">Violescent sea-whip</name>
    <dbReference type="NCBI Taxonomy" id="317549"/>
    <lineage>
        <taxon>Eukaryota</taxon>
        <taxon>Metazoa</taxon>
        <taxon>Cnidaria</taxon>
        <taxon>Anthozoa</taxon>
        <taxon>Octocorallia</taxon>
        <taxon>Malacalcyonacea</taxon>
        <taxon>Plexauridae</taxon>
        <taxon>Paramuricea</taxon>
    </lineage>
</organism>
<evidence type="ECO:0000256" key="4">
    <source>
        <dbReference type="ARBA" id="ARBA00022989"/>
    </source>
</evidence>
<dbReference type="InterPro" id="IPR029485">
    <property type="entry name" value="CAT_C"/>
</dbReference>
<keyword evidence="5" id="KW-0472">Membrane</keyword>
<dbReference type="PANTHER" id="PTHR43243">
    <property type="entry name" value="INNER MEMBRANE TRANSPORTER YGJI-RELATED"/>
    <property type="match status" value="1"/>
</dbReference>
<keyword evidence="2" id="KW-0813">Transport</keyword>
<dbReference type="GO" id="GO:0015171">
    <property type="term" value="F:amino acid transmembrane transporter activity"/>
    <property type="evidence" value="ECO:0007669"/>
    <property type="project" value="TreeGrafter"/>
</dbReference>
<reference evidence="6" key="1">
    <citation type="submission" date="2020-04" db="EMBL/GenBank/DDBJ databases">
        <authorList>
            <person name="Alioto T."/>
            <person name="Alioto T."/>
            <person name="Gomez Garrido J."/>
        </authorList>
    </citation>
    <scope>NUCLEOTIDE SEQUENCE</scope>
    <source>
        <strain evidence="6">A484AB</strain>
    </source>
</reference>
<accession>A0A7D9IVI7</accession>
<dbReference type="Proteomes" id="UP001152795">
    <property type="component" value="Unassembled WGS sequence"/>
</dbReference>
<keyword evidence="3" id="KW-0812">Transmembrane</keyword>
<comment type="caution">
    <text evidence="6">The sequence shown here is derived from an EMBL/GenBank/DDBJ whole genome shotgun (WGS) entry which is preliminary data.</text>
</comment>
<protein>
    <submittedName>
        <fullName evidence="6">High affinity cationic amino acid transporter 1</fullName>
    </submittedName>
</protein>
<dbReference type="Gene3D" id="1.20.1740.10">
    <property type="entry name" value="Amino acid/polyamine transporter I"/>
    <property type="match status" value="1"/>
</dbReference>
<evidence type="ECO:0000313" key="7">
    <source>
        <dbReference type="Proteomes" id="UP001152795"/>
    </source>
</evidence>
<dbReference type="OrthoDB" id="5829096at2759"/>
<dbReference type="PANTHER" id="PTHR43243:SF4">
    <property type="entry name" value="CATIONIC AMINO ACID TRANSPORTER 4"/>
    <property type="match status" value="1"/>
</dbReference>
<comment type="subcellular location">
    <subcellularLocation>
        <location evidence="1">Membrane</location>
        <topology evidence="1">Multi-pass membrane protein</topology>
    </subcellularLocation>
</comment>
<proteinExistence type="predicted"/>
<dbReference type="Pfam" id="PF13906">
    <property type="entry name" value="AA_permease_C"/>
    <property type="match status" value="1"/>
</dbReference>
<dbReference type="AlphaFoldDB" id="A0A7D9IVI7"/>
<evidence type="ECO:0000256" key="1">
    <source>
        <dbReference type="ARBA" id="ARBA00004141"/>
    </source>
</evidence>